<feature type="region of interest" description="Disordered" evidence="1">
    <location>
        <begin position="124"/>
        <end position="164"/>
    </location>
</feature>
<dbReference type="OrthoDB" id="5864499at2759"/>
<proteinExistence type="predicted"/>
<evidence type="ECO:0000256" key="1">
    <source>
        <dbReference type="SAM" id="MobiDB-lite"/>
    </source>
</evidence>
<protein>
    <submittedName>
        <fullName evidence="2">Uncharacterized protein</fullName>
    </submittedName>
</protein>
<feature type="region of interest" description="Disordered" evidence="1">
    <location>
        <begin position="195"/>
        <end position="219"/>
    </location>
</feature>
<organism evidence="3">
    <name type="scientific">Caenorhabditis remanei</name>
    <name type="common">Caenorhabditis vulgaris</name>
    <dbReference type="NCBI Taxonomy" id="31234"/>
    <lineage>
        <taxon>Eukaryota</taxon>
        <taxon>Metazoa</taxon>
        <taxon>Ecdysozoa</taxon>
        <taxon>Nematoda</taxon>
        <taxon>Chromadorea</taxon>
        <taxon>Rhabditida</taxon>
        <taxon>Rhabditina</taxon>
        <taxon>Rhabditomorpha</taxon>
        <taxon>Rhabditoidea</taxon>
        <taxon>Rhabditidae</taxon>
        <taxon>Peloderinae</taxon>
        <taxon>Caenorhabditis</taxon>
    </lineage>
</organism>
<gene>
    <name evidence="2" type="ORF">CRE_02315</name>
</gene>
<reference evidence="2" key="1">
    <citation type="submission" date="2007-07" db="EMBL/GenBank/DDBJ databases">
        <title>PCAP assembly of the Caenorhabditis remanei genome.</title>
        <authorList>
            <consortium name="The Caenorhabditis remanei Sequencing Consortium"/>
            <person name="Wilson R.K."/>
        </authorList>
    </citation>
    <scope>NUCLEOTIDE SEQUENCE [LARGE SCALE GENOMIC DNA]</scope>
    <source>
        <strain evidence="2">PB4641</strain>
    </source>
</reference>
<dbReference type="Proteomes" id="UP000008281">
    <property type="component" value="Unassembled WGS sequence"/>
</dbReference>
<dbReference type="InParanoid" id="E3LG75"/>
<dbReference type="eggNOG" id="KOG1028">
    <property type="taxonomic scope" value="Eukaryota"/>
</dbReference>
<dbReference type="EMBL" id="DS268408">
    <property type="protein sequence ID" value="EFO85963.1"/>
    <property type="molecule type" value="Genomic_DNA"/>
</dbReference>
<evidence type="ECO:0000313" key="3">
    <source>
        <dbReference type="Proteomes" id="UP000008281"/>
    </source>
</evidence>
<accession>E3LG75</accession>
<dbReference type="AlphaFoldDB" id="E3LG75"/>
<keyword evidence="3" id="KW-1185">Reference proteome</keyword>
<dbReference type="STRING" id="31234.E3LG75"/>
<evidence type="ECO:0000313" key="2">
    <source>
        <dbReference type="EMBL" id="EFO85963.1"/>
    </source>
</evidence>
<name>E3LG75_CAERE</name>
<feature type="compositionally biased region" description="Polar residues" evidence="1">
    <location>
        <begin position="205"/>
        <end position="214"/>
    </location>
</feature>
<dbReference type="HOGENOM" id="CLU_017977_0_0_1"/>
<dbReference type="OMA" id="HSQSCDI"/>
<sequence length="355" mass="39612">MLSGNTTMMNDYIMFRLLVDDSGRHKQKRNSLQPPVATGAVGATGVGQGAGGPRGSFLIPRKSITAENEPFCSPMVPHVPIRERLARRGTSADMSDDASAYTCYAPRRRRMSLLQTLRQQNRALADSGFDMHRQRTDSESTNRDTCSPTQKTSPPVTPSKKATMASQIKNKIFGKKKDSGASGKVYNNGEYSQSCDLINGRSRKSPSTTNDSGRGSQGHLEEKMEAMVIEEHLENDCECEEEEEEEEIDAPILSSKRSDIRRNRTSEWITPIDHFIHLYITGSCPDITSLGLNHSFKPSISSGKKKCPIAVDTESEEDHFERVKRPCSPISAADCLVERRLNRKFIEQRRQQVAM</sequence>
<feature type="compositionally biased region" description="Basic and acidic residues" evidence="1">
    <location>
        <begin position="129"/>
        <end position="142"/>
    </location>
</feature>
<feature type="compositionally biased region" description="Polar residues" evidence="1">
    <location>
        <begin position="143"/>
        <end position="154"/>
    </location>
</feature>